<proteinExistence type="predicted"/>
<sequence length="214" mass="24620">MSEIRRSPESQIYSGKQYEFSLLGELRFNDPEYIIALQKVKEPPKNPALKYYVNFSNSIDLAKNFQPINSETGEPIEPDDPKKPVMRDIKEEIGDILVDLNIPDTDIKVYTSVNSPLDECHGTDFFFEINNEIITIDITLKDKKERPKADVVDYTEIPEPAFDEDGYMDRIGKIAKQVVDTYKARIENKAQKRRPLKPATWTAPGFEKKFKDIG</sequence>
<dbReference type="Proteomes" id="UP000230843">
    <property type="component" value="Unassembled WGS sequence"/>
</dbReference>
<accession>A0A2M7Z7L3</accession>
<reference evidence="2" key="1">
    <citation type="submission" date="2017-09" db="EMBL/GenBank/DDBJ databases">
        <title>Depth-based differentiation of microbial function through sediment-hosted aquifers and enrichment of novel symbionts in the deep terrestrial subsurface.</title>
        <authorList>
            <person name="Probst A.J."/>
            <person name="Ladd B."/>
            <person name="Jarett J.K."/>
            <person name="Geller-Mcgrath D.E."/>
            <person name="Sieber C.M.K."/>
            <person name="Emerson J.B."/>
            <person name="Anantharaman K."/>
            <person name="Thomas B.C."/>
            <person name="Malmstrom R."/>
            <person name="Stieglmeier M."/>
            <person name="Klingl A."/>
            <person name="Woyke T."/>
            <person name="Ryan C.M."/>
            <person name="Banfield J.F."/>
        </authorList>
    </citation>
    <scope>NUCLEOTIDE SEQUENCE [LARGE SCALE GENOMIC DNA]</scope>
</reference>
<evidence type="ECO:0000313" key="1">
    <source>
        <dbReference type="EMBL" id="PJA90317.1"/>
    </source>
</evidence>
<gene>
    <name evidence="1" type="ORF">CO137_00550</name>
</gene>
<dbReference type="EMBL" id="PFVJ01000014">
    <property type="protein sequence ID" value="PJA90317.1"/>
    <property type="molecule type" value="Genomic_DNA"/>
</dbReference>
<evidence type="ECO:0000313" key="2">
    <source>
        <dbReference type="Proteomes" id="UP000230843"/>
    </source>
</evidence>
<name>A0A2M7Z7L3_9BACT</name>
<protein>
    <submittedName>
        <fullName evidence="1">Uncharacterized protein</fullName>
    </submittedName>
</protein>
<organism evidence="1 2">
    <name type="scientific">Candidatus Magasanikbacteria bacterium CG_4_9_14_3_um_filter_32_9</name>
    <dbReference type="NCBI Taxonomy" id="1974644"/>
    <lineage>
        <taxon>Bacteria</taxon>
        <taxon>Candidatus Magasanikiibacteriota</taxon>
    </lineage>
</organism>
<comment type="caution">
    <text evidence="1">The sequence shown here is derived from an EMBL/GenBank/DDBJ whole genome shotgun (WGS) entry which is preliminary data.</text>
</comment>
<dbReference type="AlphaFoldDB" id="A0A2M7Z7L3"/>